<protein>
    <submittedName>
        <fullName evidence="1">Uncharacterized protein</fullName>
    </submittedName>
</protein>
<gene>
    <name evidence="1" type="ORF">BV25DRAFT_122695</name>
</gene>
<evidence type="ECO:0000313" key="1">
    <source>
        <dbReference type="EMBL" id="KAI0069300.1"/>
    </source>
</evidence>
<accession>A0ACB8TLK3</accession>
<dbReference type="EMBL" id="MU277187">
    <property type="protein sequence ID" value="KAI0069300.1"/>
    <property type="molecule type" value="Genomic_DNA"/>
</dbReference>
<reference evidence="1" key="2">
    <citation type="journal article" date="2022" name="New Phytol.">
        <title>Evolutionary transition to the ectomycorrhizal habit in the genomes of a hyperdiverse lineage of mushroom-forming fungi.</title>
        <authorList>
            <person name="Looney B."/>
            <person name="Miyauchi S."/>
            <person name="Morin E."/>
            <person name="Drula E."/>
            <person name="Courty P.E."/>
            <person name="Kohler A."/>
            <person name="Kuo A."/>
            <person name="LaButti K."/>
            <person name="Pangilinan J."/>
            <person name="Lipzen A."/>
            <person name="Riley R."/>
            <person name="Andreopoulos W."/>
            <person name="He G."/>
            <person name="Johnson J."/>
            <person name="Nolan M."/>
            <person name="Tritt A."/>
            <person name="Barry K.W."/>
            <person name="Grigoriev I.V."/>
            <person name="Nagy L.G."/>
            <person name="Hibbett D."/>
            <person name="Henrissat B."/>
            <person name="Matheny P.B."/>
            <person name="Labbe J."/>
            <person name="Martin F.M."/>
        </authorList>
    </citation>
    <scope>NUCLEOTIDE SEQUENCE</scope>
    <source>
        <strain evidence="1">HHB10654</strain>
    </source>
</reference>
<sequence length="158" mass="17182">MSTDIKQLCVSLRPSRPHALLPQAGSTPPAVVPCYTRLASSCILDPRLLVYGGAVHFLLEEPVSSAALAWVSKLGYSCSRLPSRRPHLARKGHSLGETVFAGDEKQGDRSSCDIGEAKGLRESTTEAVSPRAVQPRSRRLHSPRVPWLFVAAINFKIL</sequence>
<keyword evidence="2" id="KW-1185">Reference proteome</keyword>
<dbReference type="Proteomes" id="UP000814140">
    <property type="component" value="Unassembled WGS sequence"/>
</dbReference>
<name>A0ACB8TLK3_9AGAM</name>
<proteinExistence type="predicted"/>
<evidence type="ECO:0000313" key="2">
    <source>
        <dbReference type="Proteomes" id="UP000814140"/>
    </source>
</evidence>
<comment type="caution">
    <text evidence="1">The sequence shown here is derived from an EMBL/GenBank/DDBJ whole genome shotgun (WGS) entry which is preliminary data.</text>
</comment>
<reference evidence="1" key="1">
    <citation type="submission" date="2021-03" db="EMBL/GenBank/DDBJ databases">
        <authorList>
            <consortium name="DOE Joint Genome Institute"/>
            <person name="Ahrendt S."/>
            <person name="Looney B.P."/>
            <person name="Miyauchi S."/>
            <person name="Morin E."/>
            <person name="Drula E."/>
            <person name="Courty P.E."/>
            <person name="Chicoki N."/>
            <person name="Fauchery L."/>
            <person name="Kohler A."/>
            <person name="Kuo A."/>
            <person name="Labutti K."/>
            <person name="Pangilinan J."/>
            <person name="Lipzen A."/>
            <person name="Riley R."/>
            <person name="Andreopoulos W."/>
            <person name="He G."/>
            <person name="Johnson J."/>
            <person name="Barry K.W."/>
            <person name="Grigoriev I.V."/>
            <person name="Nagy L."/>
            <person name="Hibbett D."/>
            <person name="Henrissat B."/>
            <person name="Matheny P.B."/>
            <person name="Labbe J."/>
            <person name="Martin F."/>
        </authorList>
    </citation>
    <scope>NUCLEOTIDE SEQUENCE</scope>
    <source>
        <strain evidence="1">HHB10654</strain>
    </source>
</reference>
<organism evidence="1 2">
    <name type="scientific">Artomyces pyxidatus</name>
    <dbReference type="NCBI Taxonomy" id="48021"/>
    <lineage>
        <taxon>Eukaryota</taxon>
        <taxon>Fungi</taxon>
        <taxon>Dikarya</taxon>
        <taxon>Basidiomycota</taxon>
        <taxon>Agaricomycotina</taxon>
        <taxon>Agaricomycetes</taxon>
        <taxon>Russulales</taxon>
        <taxon>Auriscalpiaceae</taxon>
        <taxon>Artomyces</taxon>
    </lineage>
</organism>